<accession>A0A086JLN3</accession>
<evidence type="ECO:0000313" key="1">
    <source>
        <dbReference type="EMBL" id="KFG33051.1"/>
    </source>
</evidence>
<dbReference type="AlphaFoldDB" id="A0A086JLN3"/>
<gene>
    <name evidence="1" type="ORF">TGP89_289218A</name>
</gene>
<evidence type="ECO:0000313" key="2">
    <source>
        <dbReference type="Proteomes" id="UP000028828"/>
    </source>
</evidence>
<proteinExistence type="predicted"/>
<organism evidence="1 2">
    <name type="scientific">Toxoplasma gondii p89</name>
    <dbReference type="NCBI Taxonomy" id="943119"/>
    <lineage>
        <taxon>Eukaryota</taxon>
        <taxon>Sar</taxon>
        <taxon>Alveolata</taxon>
        <taxon>Apicomplexa</taxon>
        <taxon>Conoidasida</taxon>
        <taxon>Coccidia</taxon>
        <taxon>Eucoccidiorida</taxon>
        <taxon>Eimeriorina</taxon>
        <taxon>Sarcocystidae</taxon>
        <taxon>Toxoplasma</taxon>
    </lineage>
</organism>
<dbReference type="EMBL" id="AEYI02001792">
    <property type="protein sequence ID" value="KFG33051.1"/>
    <property type="molecule type" value="Genomic_DNA"/>
</dbReference>
<feature type="non-terminal residue" evidence="1">
    <location>
        <position position="22"/>
    </location>
</feature>
<protein>
    <submittedName>
        <fullName evidence="1">Uncharacterized protein</fullName>
    </submittedName>
</protein>
<dbReference type="VEuPathDB" id="ToxoDB:TGP89_289218A"/>
<sequence length="22" mass="2726">MLNEARVFQQSFFFFFFGLRHG</sequence>
<dbReference type="Proteomes" id="UP000028828">
    <property type="component" value="Unassembled WGS sequence"/>
</dbReference>
<name>A0A086JLN3_TOXGO</name>
<comment type="caution">
    <text evidence="1">The sequence shown here is derived from an EMBL/GenBank/DDBJ whole genome shotgun (WGS) entry which is preliminary data.</text>
</comment>
<reference evidence="1 2" key="1">
    <citation type="submission" date="2014-03" db="EMBL/GenBank/DDBJ databases">
        <authorList>
            <person name="Sibley D."/>
            <person name="Venepally P."/>
            <person name="Karamycheva S."/>
            <person name="Hadjithomas M."/>
            <person name="Khan A."/>
            <person name="Brunk B."/>
            <person name="Roos D."/>
            <person name="Caler E."/>
            <person name="Lorenzi H."/>
        </authorList>
    </citation>
    <scope>NUCLEOTIDE SEQUENCE [LARGE SCALE GENOMIC DNA]</scope>
    <source>
        <strain evidence="2">p89</strain>
    </source>
</reference>